<dbReference type="InterPro" id="IPR029063">
    <property type="entry name" value="SAM-dependent_MTases_sf"/>
</dbReference>
<comment type="similarity">
    <text evidence="7">Belongs to the class I-like SAM-binding methyltransferase superfamily. C5-methyltransferase family.</text>
</comment>
<sequence>MKSVELFAGAGGLGIGLHQAGFSPLNVIEWDRYCCDTLRENLARRVKSLKDWGEITEGDVRIVDFKRYEGKVQLISGGPPCQPFSLGGKHQAYDDTRDMFPQAIRAVRDAKPKAFIFENVKGLTRATFRNYFEYVRLQLEHPTVTAKDQEDWMSHLARLERHHTSGARPDLHYRVVTRLLNAADYGVPQRRERVIFVGIRDDLNTEWSFPKPTHSIDALLWDQTRGDYWDRHRVAKRDRGLNSRFLVRARNLEEKPSEESWRTVRDAIEGLPDAEKNPSAAKQFLNHRQQPGARSYPGHTGSPLDEAAKTLKAGVHGVPGGENMLFRPDGTVRYFTVRESARLQTFPDDFLFHGSWSETMRQLGNAVPVMLARKVGESVAEQLRRAA</sequence>
<dbReference type="OrthoDB" id="9813719at2"/>
<dbReference type="EMBL" id="NISK01000002">
    <property type="protein sequence ID" value="OWQ97531.1"/>
    <property type="molecule type" value="Genomic_DNA"/>
</dbReference>
<dbReference type="AlphaFoldDB" id="A0A246JWS8"/>
<dbReference type="GO" id="GO:0003677">
    <property type="term" value="F:DNA binding"/>
    <property type="evidence" value="ECO:0007669"/>
    <property type="project" value="TreeGrafter"/>
</dbReference>
<feature type="active site" evidence="7">
    <location>
        <position position="81"/>
    </location>
</feature>
<organism evidence="8 9">
    <name type="scientific">Sphingopyxis bauzanensis</name>
    <dbReference type="NCBI Taxonomy" id="651663"/>
    <lineage>
        <taxon>Bacteria</taxon>
        <taxon>Pseudomonadati</taxon>
        <taxon>Pseudomonadota</taxon>
        <taxon>Alphaproteobacteria</taxon>
        <taxon>Sphingomonadales</taxon>
        <taxon>Sphingomonadaceae</taxon>
        <taxon>Sphingopyxis</taxon>
    </lineage>
</organism>
<comment type="catalytic activity">
    <reaction evidence="6">
        <text>a 2'-deoxycytidine in DNA + S-adenosyl-L-methionine = a 5-methyl-2'-deoxycytidine in DNA + S-adenosyl-L-homocysteine + H(+)</text>
        <dbReference type="Rhea" id="RHEA:13681"/>
        <dbReference type="Rhea" id="RHEA-COMP:11369"/>
        <dbReference type="Rhea" id="RHEA-COMP:11370"/>
        <dbReference type="ChEBI" id="CHEBI:15378"/>
        <dbReference type="ChEBI" id="CHEBI:57856"/>
        <dbReference type="ChEBI" id="CHEBI:59789"/>
        <dbReference type="ChEBI" id="CHEBI:85452"/>
        <dbReference type="ChEBI" id="CHEBI:85454"/>
        <dbReference type="EC" id="2.1.1.37"/>
    </reaction>
</comment>
<name>A0A246JWS8_9SPHN</name>
<reference evidence="8 9" key="1">
    <citation type="journal article" date="2010" name="Int. J. Syst. Evol. Microbiol.">
        <title>Sphingopyxis bauzanensis sp. nov., a psychrophilic bacterium isolated from soil.</title>
        <authorList>
            <person name="Zhang D.C."/>
            <person name="Liu H.C."/>
            <person name="Xin Y.H."/>
            <person name="Zhou Y.G."/>
            <person name="Schinner F."/>
            <person name="Margesin R."/>
        </authorList>
    </citation>
    <scope>NUCLEOTIDE SEQUENCE [LARGE SCALE GENOMIC DNA]</scope>
    <source>
        <strain evidence="8 9">DSM 22271</strain>
    </source>
</reference>
<dbReference type="PANTHER" id="PTHR10629:SF52">
    <property type="entry name" value="DNA (CYTOSINE-5)-METHYLTRANSFERASE 1"/>
    <property type="match status" value="1"/>
</dbReference>
<keyword evidence="2 7" id="KW-0489">Methyltransferase</keyword>
<dbReference type="InterPro" id="IPR001525">
    <property type="entry name" value="C5_MeTfrase"/>
</dbReference>
<evidence type="ECO:0000256" key="4">
    <source>
        <dbReference type="ARBA" id="ARBA00022691"/>
    </source>
</evidence>
<proteinExistence type="inferred from homology"/>
<dbReference type="GO" id="GO:0003886">
    <property type="term" value="F:DNA (cytosine-5-)-methyltransferase activity"/>
    <property type="evidence" value="ECO:0007669"/>
    <property type="project" value="UniProtKB-EC"/>
</dbReference>
<dbReference type="EC" id="2.1.1.37" evidence="1"/>
<keyword evidence="9" id="KW-1185">Reference proteome</keyword>
<dbReference type="PANTHER" id="PTHR10629">
    <property type="entry name" value="CYTOSINE-SPECIFIC METHYLTRANSFERASE"/>
    <property type="match status" value="1"/>
</dbReference>
<dbReference type="REBASE" id="230668">
    <property type="entry name" value="M.Sba22271ORF11000P"/>
</dbReference>
<evidence type="ECO:0000313" key="9">
    <source>
        <dbReference type="Proteomes" id="UP000197361"/>
    </source>
</evidence>
<dbReference type="PROSITE" id="PS51679">
    <property type="entry name" value="SAM_MT_C5"/>
    <property type="match status" value="1"/>
</dbReference>
<keyword evidence="4 7" id="KW-0949">S-adenosyl-L-methionine</keyword>
<dbReference type="Proteomes" id="UP000197361">
    <property type="component" value="Unassembled WGS sequence"/>
</dbReference>
<dbReference type="Gene3D" id="3.40.50.150">
    <property type="entry name" value="Vaccinia Virus protein VP39"/>
    <property type="match status" value="1"/>
</dbReference>
<dbReference type="PRINTS" id="PR00105">
    <property type="entry name" value="C5METTRFRASE"/>
</dbReference>
<evidence type="ECO:0000256" key="1">
    <source>
        <dbReference type="ARBA" id="ARBA00011975"/>
    </source>
</evidence>
<dbReference type="InterPro" id="IPR031303">
    <property type="entry name" value="C5_meth_CS"/>
</dbReference>
<dbReference type="RefSeq" id="WP_088441380.1">
    <property type="nucleotide sequence ID" value="NZ_BMMC01000013.1"/>
</dbReference>
<evidence type="ECO:0000313" key="8">
    <source>
        <dbReference type="EMBL" id="OWQ97531.1"/>
    </source>
</evidence>
<protein>
    <recommendedName>
        <fullName evidence="1">DNA (cytosine-5-)-methyltransferase</fullName>
        <ecNumber evidence="1">2.1.1.37</ecNumber>
    </recommendedName>
</protein>
<dbReference type="Pfam" id="PF00145">
    <property type="entry name" value="DNA_methylase"/>
    <property type="match status" value="2"/>
</dbReference>
<evidence type="ECO:0000256" key="7">
    <source>
        <dbReference type="PROSITE-ProRule" id="PRU01016"/>
    </source>
</evidence>
<comment type="caution">
    <text evidence="8">The sequence shown here is derived from an EMBL/GenBank/DDBJ whole genome shotgun (WGS) entry which is preliminary data.</text>
</comment>
<dbReference type="GO" id="GO:0044027">
    <property type="term" value="P:negative regulation of gene expression via chromosomal CpG island methylation"/>
    <property type="evidence" value="ECO:0007669"/>
    <property type="project" value="TreeGrafter"/>
</dbReference>
<dbReference type="SUPFAM" id="SSF53335">
    <property type="entry name" value="S-adenosyl-L-methionine-dependent methyltransferases"/>
    <property type="match status" value="1"/>
</dbReference>
<keyword evidence="3 7" id="KW-0808">Transferase</keyword>
<evidence type="ECO:0000256" key="6">
    <source>
        <dbReference type="ARBA" id="ARBA00047422"/>
    </source>
</evidence>
<dbReference type="GO" id="GO:0032259">
    <property type="term" value="P:methylation"/>
    <property type="evidence" value="ECO:0007669"/>
    <property type="project" value="UniProtKB-KW"/>
</dbReference>
<dbReference type="GO" id="GO:0009307">
    <property type="term" value="P:DNA restriction-modification system"/>
    <property type="evidence" value="ECO:0007669"/>
    <property type="project" value="UniProtKB-KW"/>
</dbReference>
<keyword evidence="5" id="KW-0680">Restriction system</keyword>
<evidence type="ECO:0000256" key="3">
    <source>
        <dbReference type="ARBA" id="ARBA00022679"/>
    </source>
</evidence>
<accession>A0A246JWS8</accession>
<evidence type="ECO:0000256" key="2">
    <source>
        <dbReference type="ARBA" id="ARBA00022603"/>
    </source>
</evidence>
<dbReference type="PROSITE" id="PS00095">
    <property type="entry name" value="C5_MTASE_2"/>
    <property type="match status" value="1"/>
</dbReference>
<evidence type="ECO:0000256" key="5">
    <source>
        <dbReference type="ARBA" id="ARBA00022747"/>
    </source>
</evidence>
<gene>
    <name evidence="8" type="ORF">CDQ92_11000</name>
</gene>
<dbReference type="InterPro" id="IPR050390">
    <property type="entry name" value="C5-Methyltransferase"/>
</dbReference>
<dbReference type="Gene3D" id="3.90.120.10">
    <property type="entry name" value="DNA Methylase, subunit A, domain 2"/>
    <property type="match status" value="1"/>
</dbReference>